<dbReference type="InterPro" id="IPR011050">
    <property type="entry name" value="Pectin_lyase_fold/virulence"/>
</dbReference>
<evidence type="ECO:0000313" key="3">
    <source>
        <dbReference type="EMBL" id="UOO97222.1"/>
    </source>
</evidence>
<dbReference type="EMBL" id="CP095008">
    <property type="protein sequence ID" value="UOO97222.1"/>
    <property type="molecule type" value="Genomic_DNA"/>
</dbReference>
<dbReference type="Proteomes" id="UP001500962">
    <property type="component" value="Unassembled WGS sequence"/>
</dbReference>
<dbReference type="AlphaFoldDB" id="A0AAV3SGF9"/>
<name>A0AAV3SGF9_HALDO</name>
<reference evidence="3" key="2">
    <citation type="submission" date="2022-04" db="EMBL/GenBank/DDBJ databases">
        <title>Sequencing and genomic assembly of Halococcus dombrowskii.</title>
        <authorList>
            <person name="Lim S.W."/>
            <person name="MacLea K.S."/>
        </authorList>
    </citation>
    <scope>NUCLEOTIDE SEQUENCE</scope>
    <source>
        <strain evidence="3">H4</strain>
        <plasmid evidence="3">unnamed3</plasmid>
    </source>
</reference>
<accession>A0AAV3SGF9</accession>
<feature type="transmembrane region" description="Helical" evidence="1">
    <location>
        <begin position="543"/>
        <end position="573"/>
    </location>
</feature>
<reference evidence="2" key="1">
    <citation type="journal article" date="2014" name="Int. J. Syst. Evol. Microbiol.">
        <title>Complete genome sequence of Corynebacterium casei LMG S-19264T (=DSM 44701T), isolated from a smear-ripened cheese.</title>
        <authorList>
            <consortium name="US DOE Joint Genome Institute (JGI-PGF)"/>
            <person name="Walter F."/>
            <person name="Albersmeier A."/>
            <person name="Kalinowski J."/>
            <person name="Ruckert C."/>
        </authorList>
    </citation>
    <scope>NUCLEOTIDE SEQUENCE</scope>
    <source>
        <strain evidence="2">JCM 12289</strain>
    </source>
</reference>
<evidence type="ECO:0000313" key="5">
    <source>
        <dbReference type="Proteomes" id="UP001500962"/>
    </source>
</evidence>
<proteinExistence type="predicted"/>
<keyword evidence="1" id="KW-0812">Transmembrane</keyword>
<dbReference type="KEGG" id="hdo:MUK72_17740"/>
<keyword evidence="1" id="KW-1133">Transmembrane helix</keyword>
<geneLocation type="plasmid" evidence="3 4">
    <name>unnamed3</name>
</geneLocation>
<dbReference type="GeneID" id="71763730"/>
<keyword evidence="1" id="KW-0472">Membrane</keyword>
<evidence type="ECO:0000313" key="2">
    <source>
        <dbReference type="EMBL" id="GAA0459814.1"/>
    </source>
</evidence>
<dbReference type="SUPFAM" id="SSF51126">
    <property type="entry name" value="Pectin lyase-like"/>
    <property type="match status" value="1"/>
</dbReference>
<dbReference type="Proteomes" id="UP000830542">
    <property type="component" value="Plasmid unnamed3"/>
</dbReference>
<dbReference type="RefSeq" id="WP_244706667.1">
    <property type="nucleotide sequence ID" value="NZ_BAAADN010000024.1"/>
</dbReference>
<reference evidence="2" key="3">
    <citation type="submission" date="2023-12" db="EMBL/GenBank/DDBJ databases">
        <authorList>
            <person name="Sun Q."/>
            <person name="Inoue M."/>
        </authorList>
    </citation>
    <scope>NUCLEOTIDE SEQUENCE</scope>
    <source>
        <strain evidence="2">JCM 12289</strain>
    </source>
</reference>
<organism evidence="2 5">
    <name type="scientific">Halococcus dombrowskii</name>
    <dbReference type="NCBI Taxonomy" id="179637"/>
    <lineage>
        <taxon>Archaea</taxon>
        <taxon>Methanobacteriati</taxon>
        <taxon>Methanobacteriota</taxon>
        <taxon>Stenosarchaea group</taxon>
        <taxon>Halobacteria</taxon>
        <taxon>Halobacteriales</taxon>
        <taxon>Halococcaceae</taxon>
        <taxon>Halococcus</taxon>
    </lineage>
</organism>
<keyword evidence="4" id="KW-1185">Reference proteome</keyword>
<dbReference type="PROSITE" id="PS51318">
    <property type="entry name" value="TAT"/>
    <property type="match status" value="1"/>
</dbReference>
<keyword evidence="3" id="KW-0614">Plasmid</keyword>
<evidence type="ECO:0008006" key="6">
    <source>
        <dbReference type="Google" id="ProtNLM"/>
    </source>
</evidence>
<gene>
    <name evidence="2" type="ORF">GCM10008985_15250</name>
    <name evidence="3" type="ORF">MUK72_17740</name>
</gene>
<evidence type="ECO:0000256" key="1">
    <source>
        <dbReference type="SAM" id="Phobius"/>
    </source>
</evidence>
<dbReference type="InterPro" id="IPR006311">
    <property type="entry name" value="TAT_signal"/>
</dbReference>
<evidence type="ECO:0000313" key="4">
    <source>
        <dbReference type="Proteomes" id="UP000830542"/>
    </source>
</evidence>
<dbReference type="EMBL" id="BAAADN010000024">
    <property type="protein sequence ID" value="GAA0459814.1"/>
    <property type="molecule type" value="Genomic_DNA"/>
</dbReference>
<sequence length="583" mass="59809">MATAPYSDPSDGTQSGTLTRRQFLIGAGATAAMGAAPLAASDPVRAADRGGAPADIHGGAQISLDGYHELANSERLQQKKGNDFQFDQRVDAVKDLGCDPNGGKPVQDTLNSKIEDGMLVVFPAGTYAATGRINPDANRFGIVGKGYQEATKPPKPGGESVVFKMKAGSPIKLFNIGAKEALIGNFVIDQRKDGEMAGVTARSSGNVRVRDVRTVGAQTAVGNGDSTPFFFEPFARGGDSLIVFERCVARGGGIPGTKNIGGSAGVGIFQRNGETGRIVLKDCIIENMPDNGVYGARTTAEVIVLGGLYRNNDVSQVRVNGEARVDGVTIVIDEKNYTGLKSKANANERGPGWPGTNGLKLETDSTGAVSGGTVVKNCDLRANSVADAEQSNLGGVVNFFASAGAATLDNCRITNNVASTTSIIASNPSSAPKQVAITVKNSVIQGNGAGQNAAVNISSRPRSIVKNTCLSYPNASKDDIKGAGASNVSFGQQCESGAGLKAPEKVGSAGNLSSLPAPSVSYNGTGGGAARRRKKKKGLVKKIITTVFGGFLLIVFLFLGAIALIVVGALAGFGTLAALLGGE</sequence>
<protein>
    <recommendedName>
        <fullName evidence="6">Right handed beta helix domain-containing protein</fullName>
    </recommendedName>
</protein>